<proteinExistence type="predicted"/>
<dbReference type="OrthoDB" id="7306603at2"/>
<feature type="chain" id="PRO_5013219640" evidence="1">
    <location>
        <begin position="26"/>
        <end position="161"/>
    </location>
</feature>
<dbReference type="SUPFAM" id="SSF50346">
    <property type="entry name" value="PRC-barrel domain"/>
    <property type="match status" value="1"/>
</dbReference>
<organism evidence="2 3">
    <name type="scientific">Azospirillum palustre</name>
    <dbReference type="NCBI Taxonomy" id="2044885"/>
    <lineage>
        <taxon>Bacteria</taxon>
        <taxon>Pseudomonadati</taxon>
        <taxon>Pseudomonadota</taxon>
        <taxon>Alphaproteobacteria</taxon>
        <taxon>Rhodospirillales</taxon>
        <taxon>Azospirillaceae</taxon>
        <taxon>Azospirillum</taxon>
    </lineage>
</organism>
<evidence type="ECO:0000256" key="1">
    <source>
        <dbReference type="SAM" id="SignalP"/>
    </source>
</evidence>
<dbReference type="RefSeq" id="WP_098739772.1">
    <property type="nucleotide sequence ID" value="NZ_PDKW01000043.1"/>
</dbReference>
<keyword evidence="1" id="KW-0732">Signal</keyword>
<reference evidence="3" key="1">
    <citation type="submission" date="2017-10" db="EMBL/GenBank/DDBJ databases">
        <authorList>
            <person name="Kravchenko I.K."/>
            <person name="Grouzdev D.S."/>
        </authorList>
    </citation>
    <scope>NUCLEOTIDE SEQUENCE [LARGE SCALE GENOMIC DNA]</scope>
    <source>
        <strain evidence="3">B2</strain>
    </source>
</reference>
<name>A0A2B8B6Y4_9PROT</name>
<evidence type="ECO:0000313" key="2">
    <source>
        <dbReference type="EMBL" id="PGH53715.1"/>
    </source>
</evidence>
<protein>
    <submittedName>
        <fullName evidence="2">Uncharacterized protein</fullName>
    </submittedName>
</protein>
<dbReference type="Gene3D" id="2.30.30.240">
    <property type="entry name" value="PRC-barrel domain"/>
    <property type="match status" value="1"/>
</dbReference>
<dbReference type="InterPro" id="IPR011033">
    <property type="entry name" value="PRC_barrel-like_sf"/>
</dbReference>
<dbReference type="EMBL" id="PDKW01000043">
    <property type="protein sequence ID" value="PGH53715.1"/>
    <property type="molecule type" value="Genomic_DNA"/>
</dbReference>
<feature type="signal peptide" evidence="1">
    <location>
        <begin position="1"/>
        <end position="25"/>
    </location>
</feature>
<comment type="caution">
    <text evidence="2">The sequence shown here is derived from an EMBL/GenBank/DDBJ whole genome shotgun (WGS) entry which is preliminary data.</text>
</comment>
<evidence type="ECO:0000313" key="3">
    <source>
        <dbReference type="Proteomes" id="UP000225379"/>
    </source>
</evidence>
<gene>
    <name evidence="2" type="ORF">CRT60_28100</name>
</gene>
<accession>A0A2B8B6Y4</accession>
<dbReference type="AlphaFoldDB" id="A0A2B8B6Y4"/>
<sequence>MDHRRLSLRTLLPALPALALLPVLALGACASSDMGGVPSAEVATQPPVELVGLTVQTPDGRRILGNVTDLVIGPTNRVEQAIITVGAPRFPNEHKVTVASDNLRYARNRQAVILTGMTAEQFAALPPTAGSDRMVSLGNNGVVLPAGAAPTNWAGATTPTR</sequence>
<dbReference type="PROSITE" id="PS51257">
    <property type="entry name" value="PROKAR_LIPOPROTEIN"/>
    <property type="match status" value="1"/>
</dbReference>
<dbReference type="Proteomes" id="UP000225379">
    <property type="component" value="Unassembled WGS sequence"/>
</dbReference>
<keyword evidence="3" id="KW-1185">Reference proteome</keyword>